<feature type="compositionally biased region" description="Low complexity" evidence="1">
    <location>
        <begin position="226"/>
        <end position="235"/>
    </location>
</feature>
<feature type="region of interest" description="Disordered" evidence="1">
    <location>
        <begin position="219"/>
        <end position="242"/>
    </location>
</feature>
<sequence>MRMNSMIKLCDPFCVDEDDVNTFFKFLLKKNTQKFSTQINFKKQPNKNINTQKIRLMCWDTAGQEEFDALTNAYYRDSNKSNSTVTTTIGNCIRDYDPISMAAPTAMRTPVAWQHREMNISRPSSAHRRSLSAPRNHQQQVVEHKKTAAATAAAVIAQLKSNNDTKNYCQQPFKQKNNVNKLNSWSSNSINNNPIIKQQNYQINKQLQQQQQFLRQQMLHRKKNNSSSPSVATTSSDDREEVPIVKHCRRIASSRTTNNPVPDRRTMVNQLNRQNQIITIPQSAMLPIANSIKQDNSNGNCLPTPVFRNATLRSTRSIPALVLQQKKHQQMKSLILRLEKENKVRMNYFKHVKRKSKELGTPIYDPEDEDRAEYTTNDYDQNEYTEQEVFIQSNEEQSVSNDYDSYEARKNNLKTSSNNDYCQKQASIQKSVLVCNLKVFKQTLKQQNQTS</sequence>
<organism evidence="2 3">
    <name type="scientific">Anisodus tanguticus</name>
    <dbReference type="NCBI Taxonomy" id="243964"/>
    <lineage>
        <taxon>Eukaryota</taxon>
        <taxon>Viridiplantae</taxon>
        <taxon>Streptophyta</taxon>
        <taxon>Embryophyta</taxon>
        <taxon>Tracheophyta</taxon>
        <taxon>Spermatophyta</taxon>
        <taxon>Magnoliopsida</taxon>
        <taxon>eudicotyledons</taxon>
        <taxon>Gunneridae</taxon>
        <taxon>Pentapetalae</taxon>
        <taxon>asterids</taxon>
        <taxon>lamiids</taxon>
        <taxon>Solanales</taxon>
        <taxon>Solanaceae</taxon>
        <taxon>Solanoideae</taxon>
        <taxon>Hyoscyameae</taxon>
        <taxon>Anisodus</taxon>
    </lineage>
</organism>
<dbReference type="EMBL" id="JAVYJV010000079">
    <property type="protein sequence ID" value="KAK4336885.1"/>
    <property type="molecule type" value="Genomic_DNA"/>
</dbReference>
<dbReference type="AlphaFoldDB" id="A0AAE1QNX6"/>
<feature type="region of interest" description="Disordered" evidence="1">
    <location>
        <begin position="121"/>
        <end position="140"/>
    </location>
</feature>
<dbReference type="GO" id="GO:0003924">
    <property type="term" value="F:GTPase activity"/>
    <property type="evidence" value="ECO:0007669"/>
    <property type="project" value="InterPro"/>
</dbReference>
<dbReference type="Pfam" id="PF00071">
    <property type="entry name" value="Ras"/>
    <property type="match status" value="1"/>
</dbReference>
<evidence type="ECO:0000313" key="2">
    <source>
        <dbReference type="EMBL" id="KAK4336885.1"/>
    </source>
</evidence>
<dbReference type="SUPFAM" id="SSF52540">
    <property type="entry name" value="P-loop containing nucleoside triphosphate hydrolases"/>
    <property type="match status" value="1"/>
</dbReference>
<gene>
    <name evidence="2" type="ORF">RND71_043712</name>
</gene>
<proteinExistence type="predicted"/>
<dbReference type="InterPro" id="IPR001806">
    <property type="entry name" value="Small_GTPase"/>
</dbReference>
<dbReference type="GO" id="GO:0005525">
    <property type="term" value="F:GTP binding"/>
    <property type="evidence" value="ECO:0007669"/>
    <property type="project" value="InterPro"/>
</dbReference>
<evidence type="ECO:0000256" key="1">
    <source>
        <dbReference type="SAM" id="MobiDB-lite"/>
    </source>
</evidence>
<dbReference type="InterPro" id="IPR027417">
    <property type="entry name" value="P-loop_NTPase"/>
</dbReference>
<dbReference type="Proteomes" id="UP001291623">
    <property type="component" value="Unassembled WGS sequence"/>
</dbReference>
<accession>A0AAE1QNX6</accession>
<protein>
    <submittedName>
        <fullName evidence="2">Uncharacterized protein</fullName>
    </submittedName>
</protein>
<comment type="caution">
    <text evidence="2">The sequence shown here is derived from an EMBL/GenBank/DDBJ whole genome shotgun (WGS) entry which is preliminary data.</text>
</comment>
<evidence type="ECO:0000313" key="3">
    <source>
        <dbReference type="Proteomes" id="UP001291623"/>
    </source>
</evidence>
<dbReference type="Gene3D" id="3.40.50.300">
    <property type="entry name" value="P-loop containing nucleotide triphosphate hydrolases"/>
    <property type="match status" value="1"/>
</dbReference>
<reference evidence="2" key="1">
    <citation type="submission" date="2023-12" db="EMBL/GenBank/DDBJ databases">
        <title>Genome assembly of Anisodus tanguticus.</title>
        <authorList>
            <person name="Wang Y.-J."/>
        </authorList>
    </citation>
    <scope>NUCLEOTIDE SEQUENCE</scope>
    <source>
        <strain evidence="2">KB-2021</strain>
        <tissue evidence="2">Leaf</tissue>
    </source>
</reference>
<keyword evidence="3" id="KW-1185">Reference proteome</keyword>
<name>A0AAE1QNX6_9SOLA</name>